<accession>A0A6A5B6Z7</accession>
<dbReference type="RefSeq" id="XP_044558976.1">
    <property type="nucleotide sequence ID" value="XM_044710555.1"/>
</dbReference>
<organism evidence="2 3">
    <name type="scientific">Naegleria fowleri</name>
    <name type="common">Brain eating amoeba</name>
    <dbReference type="NCBI Taxonomy" id="5763"/>
    <lineage>
        <taxon>Eukaryota</taxon>
        <taxon>Discoba</taxon>
        <taxon>Heterolobosea</taxon>
        <taxon>Tetramitia</taxon>
        <taxon>Eutetramitia</taxon>
        <taxon>Vahlkampfiidae</taxon>
        <taxon>Naegleria</taxon>
    </lineage>
</organism>
<dbReference type="VEuPathDB" id="AmoebaDB:NfTy_075860"/>
<reference evidence="2 3" key="1">
    <citation type="journal article" date="2019" name="Sci. Rep.">
        <title>Nanopore sequencing improves the draft genome of the human pathogenic amoeba Naegleria fowleri.</title>
        <authorList>
            <person name="Liechti N."/>
            <person name="Schurch N."/>
            <person name="Bruggmann R."/>
            <person name="Wittwer M."/>
        </authorList>
    </citation>
    <scope>NUCLEOTIDE SEQUENCE [LARGE SCALE GENOMIC DNA]</scope>
    <source>
        <strain evidence="2 3">ATCC 30894</strain>
    </source>
</reference>
<sequence length="467" mass="51343">MRFTKRDISRLLFKNVSPFKLILHGTCIGICLLPAIAVLIVGLVVFITSPSDSITSPATCIILSKLQCITNQEEEQFHHQPHQLCSSPQQQQQQLLSLSDKSIDQVLLLSLKTSLSEKTCSSSSSASSSLNDSPDEIRSYSSSSSLSSSLFSFLSSSSSSSSTILPSSISFLSSTPSTNDDSSSHASLITTQCTYSVSFNLPSSSEYPLGETIKSSIIPFSKNSPYANYSMQDHVPCFYDPHNPKNVSFEKTNLIHFYTIVGLGVIGAGACLLLLVLISVGIFCTNFCRFCVEYKQTKRKRRQIFRKSMLYKMIMIYGQNSSSGESEDGYTSSSSNEGAMGMRFGLNHSSSIEGILNYGSTDHKRQSFGNGYYYSNANKSPSKRNSGINSSGSSHTMLSSMQYQGILASTHVLRNDKSFHVDEKYFYQHSDDEDHENTLSSSSVEDVTVEIVSTPTRPPSFPAQNNY</sequence>
<protein>
    <submittedName>
        <fullName evidence="2">Uncharacterized protein</fullName>
    </submittedName>
</protein>
<dbReference type="EMBL" id="VFQX01000053">
    <property type="protein sequence ID" value="KAF0974263.1"/>
    <property type="molecule type" value="Genomic_DNA"/>
</dbReference>
<evidence type="ECO:0000256" key="1">
    <source>
        <dbReference type="SAM" id="Phobius"/>
    </source>
</evidence>
<evidence type="ECO:0000313" key="2">
    <source>
        <dbReference type="EMBL" id="KAF0974263.1"/>
    </source>
</evidence>
<proteinExistence type="predicted"/>
<keyword evidence="1" id="KW-1133">Transmembrane helix</keyword>
<comment type="caution">
    <text evidence="2">The sequence shown here is derived from an EMBL/GenBank/DDBJ whole genome shotgun (WGS) entry which is preliminary data.</text>
</comment>
<dbReference type="Proteomes" id="UP000444721">
    <property type="component" value="Unassembled WGS sequence"/>
</dbReference>
<gene>
    <name evidence="2" type="ORF">FDP41_006873</name>
</gene>
<name>A0A6A5B6Z7_NAEFO</name>
<keyword evidence="1" id="KW-0472">Membrane</keyword>
<dbReference type="VEuPathDB" id="AmoebaDB:FDP41_006873"/>
<dbReference type="AlphaFoldDB" id="A0A6A5B6Z7"/>
<feature type="transmembrane region" description="Helical" evidence="1">
    <location>
        <begin position="260"/>
        <end position="292"/>
    </location>
</feature>
<feature type="transmembrane region" description="Helical" evidence="1">
    <location>
        <begin position="21"/>
        <end position="47"/>
    </location>
</feature>
<dbReference type="GeneID" id="68114091"/>
<evidence type="ECO:0000313" key="3">
    <source>
        <dbReference type="Proteomes" id="UP000444721"/>
    </source>
</evidence>
<keyword evidence="1" id="KW-0812">Transmembrane</keyword>
<dbReference type="OrthoDB" id="10266689at2759"/>
<dbReference type="OMA" id="HFYTIVG"/>
<dbReference type="VEuPathDB" id="AmoebaDB:NF0044420"/>
<keyword evidence="3" id="KW-1185">Reference proteome</keyword>